<evidence type="ECO:0000259" key="4">
    <source>
        <dbReference type="Pfam" id="PF00535"/>
    </source>
</evidence>
<evidence type="ECO:0000313" key="5">
    <source>
        <dbReference type="EMBL" id="MBM6921269.1"/>
    </source>
</evidence>
<sequence>MSTTKPTDAPMPLVSVLLCTKNPNPARLHEAVLSVCRQQYQHWELILYDDASSPIGQAAIRSAASLDTRIRLVRGSVSRGLAHALNCAVQSARGAYLARMDDDDRCAPERFLHQAAFLLAHPECDWVGSFAKRFDDRGGWGDFTVPIAPTAHDFLHNSPFIHPSVMFRAESLARAGGYNESETCRFCEDYELFLRMTAMGMRGANLPLPLLFYREDRASYQKRTIKRRFSEAAVRFRGFSALRLPFMKKLLYTAKPLALCFVPRSVQYAVKRRLARSNYTKGDHS</sequence>
<dbReference type="Proteomes" id="UP000774750">
    <property type="component" value="Unassembled WGS sequence"/>
</dbReference>
<protein>
    <submittedName>
        <fullName evidence="5">Glycosyltransferase</fullName>
    </submittedName>
</protein>
<dbReference type="InterPro" id="IPR001173">
    <property type="entry name" value="Glyco_trans_2-like"/>
</dbReference>
<feature type="domain" description="Glycosyltransferase 2-like" evidence="4">
    <location>
        <begin position="15"/>
        <end position="142"/>
    </location>
</feature>
<accession>A0A938X847</accession>
<dbReference type="Gene3D" id="3.90.550.10">
    <property type="entry name" value="Spore Coat Polysaccharide Biosynthesis Protein SpsA, Chain A"/>
    <property type="match status" value="1"/>
</dbReference>
<dbReference type="InterPro" id="IPR050834">
    <property type="entry name" value="Glycosyltransf_2"/>
</dbReference>
<dbReference type="GO" id="GO:0016757">
    <property type="term" value="F:glycosyltransferase activity"/>
    <property type="evidence" value="ECO:0007669"/>
    <property type="project" value="UniProtKB-KW"/>
</dbReference>
<dbReference type="AlphaFoldDB" id="A0A938X847"/>
<gene>
    <name evidence="5" type="ORF">H6A12_08890</name>
</gene>
<keyword evidence="3" id="KW-0808">Transferase</keyword>
<dbReference type="PANTHER" id="PTHR43685">
    <property type="entry name" value="GLYCOSYLTRANSFERASE"/>
    <property type="match status" value="1"/>
</dbReference>
<name>A0A938X847_9FIRM</name>
<dbReference type="RefSeq" id="WP_204447032.1">
    <property type="nucleotide sequence ID" value="NZ_JACJKY010000013.1"/>
</dbReference>
<dbReference type="Pfam" id="PF00535">
    <property type="entry name" value="Glycos_transf_2"/>
    <property type="match status" value="1"/>
</dbReference>
<dbReference type="InterPro" id="IPR029044">
    <property type="entry name" value="Nucleotide-diphossugar_trans"/>
</dbReference>
<evidence type="ECO:0000256" key="1">
    <source>
        <dbReference type="ARBA" id="ARBA00006739"/>
    </source>
</evidence>
<comment type="similarity">
    <text evidence="1">Belongs to the glycosyltransferase 2 family.</text>
</comment>
<dbReference type="EMBL" id="JACJKY010000013">
    <property type="protein sequence ID" value="MBM6921269.1"/>
    <property type="molecule type" value="Genomic_DNA"/>
</dbReference>
<keyword evidence="2" id="KW-0328">Glycosyltransferase</keyword>
<reference evidence="5" key="1">
    <citation type="submission" date="2020-08" db="EMBL/GenBank/DDBJ databases">
        <authorList>
            <person name="Cejkova D."/>
            <person name="Kubasova T."/>
            <person name="Jahodarova E."/>
            <person name="Rychlik I."/>
        </authorList>
    </citation>
    <scope>NUCLEOTIDE SEQUENCE</scope>
    <source>
        <strain evidence="5">An559</strain>
    </source>
</reference>
<evidence type="ECO:0000313" key="6">
    <source>
        <dbReference type="Proteomes" id="UP000774750"/>
    </source>
</evidence>
<dbReference type="SUPFAM" id="SSF53448">
    <property type="entry name" value="Nucleotide-diphospho-sugar transferases"/>
    <property type="match status" value="1"/>
</dbReference>
<comment type="caution">
    <text evidence="5">The sequence shown here is derived from an EMBL/GenBank/DDBJ whole genome shotgun (WGS) entry which is preliminary data.</text>
</comment>
<proteinExistence type="inferred from homology"/>
<dbReference type="PANTHER" id="PTHR43685:SF5">
    <property type="entry name" value="GLYCOSYLTRANSFERASE EPSE-RELATED"/>
    <property type="match status" value="1"/>
</dbReference>
<evidence type="ECO:0000256" key="2">
    <source>
        <dbReference type="ARBA" id="ARBA00022676"/>
    </source>
</evidence>
<organism evidence="5 6">
    <name type="scientific">Merdimmobilis hominis</name>
    <dbReference type="NCBI Taxonomy" id="2897707"/>
    <lineage>
        <taxon>Bacteria</taxon>
        <taxon>Bacillati</taxon>
        <taxon>Bacillota</taxon>
        <taxon>Clostridia</taxon>
        <taxon>Eubacteriales</taxon>
        <taxon>Oscillospiraceae</taxon>
        <taxon>Merdimmobilis</taxon>
    </lineage>
</organism>
<keyword evidence="6" id="KW-1185">Reference proteome</keyword>
<reference evidence="5" key="2">
    <citation type="journal article" date="2021" name="Sci. Rep.">
        <title>The distribution of antibiotic resistance genes in chicken gut microbiota commensals.</title>
        <authorList>
            <person name="Juricova H."/>
            <person name="Matiasovicova J."/>
            <person name="Kubasova T."/>
            <person name="Cejkova D."/>
            <person name="Rychlik I."/>
        </authorList>
    </citation>
    <scope>NUCLEOTIDE SEQUENCE</scope>
    <source>
        <strain evidence="5">An559</strain>
    </source>
</reference>
<evidence type="ECO:0000256" key="3">
    <source>
        <dbReference type="ARBA" id="ARBA00022679"/>
    </source>
</evidence>